<feature type="compositionally biased region" description="Basic and acidic residues" evidence="7">
    <location>
        <begin position="603"/>
        <end position="636"/>
    </location>
</feature>
<dbReference type="OrthoDB" id="6272564at2759"/>
<evidence type="ECO:0000256" key="6">
    <source>
        <dbReference type="PROSITE-ProRule" id="PRU00035"/>
    </source>
</evidence>
<feature type="compositionally biased region" description="Basic and acidic residues" evidence="7">
    <location>
        <begin position="547"/>
        <end position="557"/>
    </location>
</feature>
<dbReference type="SMART" id="SM00293">
    <property type="entry name" value="PWWP"/>
    <property type="match status" value="1"/>
</dbReference>
<dbReference type="InterPro" id="IPR036427">
    <property type="entry name" value="Bromodomain-like_sf"/>
</dbReference>
<evidence type="ECO:0008006" key="12">
    <source>
        <dbReference type="Google" id="ProtNLM"/>
    </source>
</evidence>
<evidence type="ECO:0000259" key="9">
    <source>
        <dbReference type="PROSITE" id="PS50812"/>
    </source>
</evidence>
<dbReference type="PROSITE" id="PS00633">
    <property type="entry name" value="BROMODOMAIN_1"/>
    <property type="match status" value="1"/>
</dbReference>
<dbReference type="InterPro" id="IPR001487">
    <property type="entry name" value="Bromodomain"/>
</dbReference>
<keyword evidence="2" id="KW-0863">Zinc-finger</keyword>
<evidence type="ECO:0000256" key="3">
    <source>
        <dbReference type="ARBA" id="ARBA00022833"/>
    </source>
</evidence>
<dbReference type="PROSITE" id="PS50812">
    <property type="entry name" value="PWWP"/>
    <property type="match status" value="1"/>
</dbReference>
<evidence type="ECO:0000313" key="11">
    <source>
        <dbReference type="Proteomes" id="UP000230750"/>
    </source>
</evidence>
<dbReference type="InterPro" id="IPR018359">
    <property type="entry name" value="Bromodomain_CS"/>
</dbReference>
<feature type="compositionally biased region" description="Acidic residues" evidence="7">
    <location>
        <begin position="773"/>
        <end position="800"/>
    </location>
</feature>
<dbReference type="SMART" id="SM00297">
    <property type="entry name" value="BROMO"/>
    <property type="match status" value="1"/>
</dbReference>
<feature type="compositionally biased region" description="Polar residues" evidence="7">
    <location>
        <begin position="712"/>
        <end position="729"/>
    </location>
</feature>
<feature type="domain" description="Bromo" evidence="8">
    <location>
        <begin position="231"/>
        <end position="301"/>
    </location>
</feature>
<dbReference type="GO" id="GO:0008270">
    <property type="term" value="F:zinc ion binding"/>
    <property type="evidence" value="ECO:0007669"/>
    <property type="project" value="UniProtKB-KW"/>
</dbReference>
<dbReference type="PROSITE" id="PS50014">
    <property type="entry name" value="BROMODOMAIN_2"/>
    <property type="match status" value="1"/>
</dbReference>
<feature type="compositionally biased region" description="Basic and acidic residues" evidence="7">
    <location>
        <begin position="758"/>
        <end position="772"/>
    </location>
</feature>
<evidence type="ECO:0000259" key="8">
    <source>
        <dbReference type="PROSITE" id="PS50014"/>
    </source>
</evidence>
<feature type="region of interest" description="Disordered" evidence="7">
    <location>
        <begin position="712"/>
        <end position="735"/>
    </location>
</feature>
<comment type="caution">
    <text evidence="10">The sequence shown here is derived from an EMBL/GenBank/DDBJ whole genome shotgun (WGS) entry which is preliminary data.</text>
</comment>
<organism evidence="10 11">
    <name type="scientific">Stichopus japonicus</name>
    <name type="common">Sea cucumber</name>
    <dbReference type="NCBI Taxonomy" id="307972"/>
    <lineage>
        <taxon>Eukaryota</taxon>
        <taxon>Metazoa</taxon>
        <taxon>Echinodermata</taxon>
        <taxon>Eleutherozoa</taxon>
        <taxon>Echinozoa</taxon>
        <taxon>Holothuroidea</taxon>
        <taxon>Aspidochirotacea</taxon>
        <taxon>Aspidochirotida</taxon>
        <taxon>Stichopodidae</taxon>
        <taxon>Apostichopus</taxon>
    </lineage>
</organism>
<feature type="domain" description="PWWP" evidence="9">
    <location>
        <begin position="343"/>
        <end position="393"/>
    </location>
</feature>
<gene>
    <name evidence="10" type="ORF">BSL78_25637</name>
</gene>
<evidence type="ECO:0000256" key="5">
    <source>
        <dbReference type="ARBA" id="ARBA00023117"/>
    </source>
</evidence>
<evidence type="ECO:0000256" key="1">
    <source>
        <dbReference type="ARBA" id="ARBA00022723"/>
    </source>
</evidence>
<dbReference type="Gene3D" id="2.30.30.140">
    <property type="match status" value="1"/>
</dbReference>
<dbReference type="CDD" id="cd20160">
    <property type="entry name" value="PWWP_PRKCBP1"/>
    <property type="match status" value="1"/>
</dbReference>
<feature type="region of interest" description="Disordered" evidence="7">
    <location>
        <begin position="104"/>
        <end position="135"/>
    </location>
</feature>
<dbReference type="Pfam" id="PF00439">
    <property type="entry name" value="Bromodomain"/>
    <property type="match status" value="1"/>
</dbReference>
<dbReference type="GO" id="GO:0005634">
    <property type="term" value="C:nucleus"/>
    <property type="evidence" value="ECO:0007669"/>
    <property type="project" value="TreeGrafter"/>
</dbReference>
<feature type="region of interest" description="Disordered" evidence="7">
    <location>
        <begin position="596"/>
        <end position="685"/>
    </location>
</feature>
<keyword evidence="11" id="KW-1185">Reference proteome</keyword>
<dbReference type="SUPFAM" id="SSF63748">
    <property type="entry name" value="Tudor/PWWP/MBT"/>
    <property type="match status" value="1"/>
</dbReference>
<reference evidence="10 11" key="1">
    <citation type="journal article" date="2017" name="PLoS Biol.">
        <title>The sea cucumber genome provides insights into morphological evolution and visceral regeneration.</title>
        <authorList>
            <person name="Zhang X."/>
            <person name="Sun L."/>
            <person name="Yuan J."/>
            <person name="Sun Y."/>
            <person name="Gao Y."/>
            <person name="Zhang L."/>
            <person name="Li S."/>
            <person name="Dai H."/>
            <person name="Hamel J.F."/>
            <person name="Liu C."/>
            <person name="Yu Y."/>
            <person name="Liu S."/>
            <person name="Lin W."/>
            <person name="Guo K."/>
            <person name="Jin S."/>
            <person name="Xu P."/>
            <person name="Storey K.B."/>
            <person name="Huan P."/>
            <person name="Zhang T."/>
            <person name="Zhou Y."/>
            <person name="Zhang J."/>
            <person name="Lin C."/>
            <person name="Li X."/>
            <person name="Xing L."/>
            <person name="Huo D."/>
            <person name="Sun M."/>
            <person name="Wang L."/>
            <person name="Mercier A."/>
            <person name="Li F."/>
            <person name="Yang H."/>
            <person name="Xiang J."/>
        </authorList>
    </citation>
    <scope>NUCLEOTIDE SEQUENCE [LARGE SCALE GENOMIC DNA]</scope>
    <source>
        <strain evidence="10">Shaxun</strain>
        <tissue evidence="10">Muscle</tissue>
    </source>
</reference>
<protein>
    <recommendedName>
        <fullName evidence="12">Zinc finger MYND domain-containing protein 11</fullName>
    </recommendedName>
</protein>
<dbReference type="Proteomes" id="UP000230750">
    <property type="component" value="Unassembled WGS sequence"/>
</dbReference>
<feature type="region of interest" description="Disordered" evidence="7">
    <location>
        <begin position="756"/>
        <end position="800"/>
    </location>
</feature>
<evidence type="ECO:0000313" key="10">
    <source>
        <dbReference type="EMBL" id="PIK37524.1"/>
    </source>
</evidence>
<dbReference type="Pfam" id="PF00855">
    <property type="entry name" value="PWWP"/>
    <property type="match status" value="1"/>
</dbReference>
<keyword evidence="5 6" id="KW-0103">Bromodomain</keyword>
<dbReference type="Gene3D" id="1.20.920.10">
    <property type="entry name" value="Bromodomain-like"/>
    <property type="match status" value="1"/>
</dbReference>
<dbReference type="SUPFAM" id="SSF47370">
    <property type="entry name" value="Bromodomain"/>
    <property type="match status" value="1"/>
</dbReference>
<evidence type="ECO:0000256" key="7">
    <source>
        <dbReference type="SAM" id="MobiDB-lite"/>
    </source>
</evidence>
<dbReference type="GO" id="GO:0005737">
    <property type="term" value="C:cytoplasm"/>
    <property type="evidence" value="ECO:0007669"/>
    <property type="project" value="TreeGrafter"/>
</dbReference>
<keyword evidence="1" id="KW-0479">Metal-binding</keyword>
<accession>A0A2G8JP34</accession>
<dbReference type="STRING" id="307972.A0A2G8JP34"/>
<keyword evidence="3" id="KW-0862">Zinc</keyword>
<evidence type="ECO:0000256" key="2">
    <source>
        <dbReference type="ARBA" id="ARBA00022771"/>
    </source>
</evidence>
<dbReference type="EMBL" id="MRZV01001488">
    <property type="protein sequence ID" value="PIK37524.1"/>
    <property type="molecule type" value="Genomic_DNA"/>
</dbReference>
<keyword evidence="4" id="KW-0007">Acetylation</keyword>
<sequence>MAAKIVDQMKEKMKLAGQTALLAEMIPKREGPLDVDPQMRSLSTPIAPSDMIPGQQQDGLVTANLHLPLALRKQRRPNAGFKPYHSFVTKKIKKAVTVKQLKDELRQQQQQQEGKAAVHRPSAVRSLERRRERRKRLKMKKKLKRMGSEHVESFRKKKTIRPILRDGKPQMTVTVGYVIRRAAWCCVEPALVFITESIITEAECVDTQSSTLACLSDDDLTKLLLCAWNRMKHSCSGPFLYPVSMDTAPNYLSYIFNPMDLTTLERNIQNKMYGSPDAFLADVKWIAHNCVIYNGSSNKLTKSAQLISQIAEHEIKEMQLCPDCYRFSCSKKKNWFCEPCRNLHTLVWAKLKGFPFWPAKVLQEHDNRLDVRFFGQHDRAWVLVQDCYLISKQMPFPPTNNKTSGLSQAVREVEIHMQKICDQNRKCDYSPFRTPYDVARTYTQRNMQAIKNETGTVSRGKKRKRKGKATYVPVLRDLDPPKPDATIDVENDHNEGSAKVEGKGSSELGQRAENTGIPGAVDGGGDNGAGTHTDEKQSPKDASPSTAEKDVKSETYKAETPTSRFNVSRKVYSKSGKFLALASNITEDARSVVEWSPEGVKGASEKEEVKDSEKAVSVDGKEKEEDGGALLKEELAVTRAVTDANDDSQSSSVSSSREDKRMVNGETAAGVGDKTDEVNMPNIERSPINSTMVPLVLPNKLPDLEKIVVKTENLTPKETTSEGTQMTPQKNDKFNEKLNQTIKSCRKFLGLESGLMEKGMDSDDESVAKSDLDSEMDTSQDEEEDSKLGSDDEETGLPDR</sequence>
<feature type="compositionally biased region" description="Basic residues" evidence="7">
    <location>
        <begin position="459"/>
        <end position="468"/>
    </location>
</feature>
<dbReference type="AlphaFoldDB" id="A0A2G8JP34"/>
<dbReference type="PANTHER" id="PTHR46453">
    <property type="entry name" value="PROTEIN KINASE C-BINDING PROTEIN 1"/>
    <property type="match status" value="1"/>
</dbReference>
<feature type="region of interest" description="Disordered" evidence="7">
    <location>
        <begin position="450"/>
        <end position="564"/>
    </location>
</feature>
<dbReference type="GO" id="GO:0003714">
    <property type="term" value="F:transcription corepressor activity"/>
    <property type="evidence" value="ECO:0007669"/>
    <property type="project" value="TreeGrafter"/>
</dbReference>
<proteinExistence type="predicted"/>
<dbReference type="PANTHER" id="PTHR46453:SF5">
    <property type="entry name" value="PROTEIN KINASE C-BINDING PROTEIN 1 ISOFORM X1"/>
    <property type="match status" value="1"/>
</dbReference>
<evidence type="ECO:0000256" key="4">
    <source>
        <dbReference type="ARBA" id="ARBA00022990"/>
    </source>
</evidence>
<feature type="compositionally biased region" description="Basic and acidic residues" evidence="7">
    <location>
        <begin position="490"/>
        <end position="504"/>
    </location>
</feature>
<name>A0A2G8JP34_STIJA</name>
<dbReference type="PRINTS" id="PR00503">
    <property type="entry name" value="BROMODOMAIN"/>
</dbReference>
<dbReference type="InterPro" id="IPR000313">
    <property type="entry name" value="PWWP_dom"/>
</dbReference>